<dbReference type="InterPro" id="IPR006140">
    <property type="entry name" value="D-isomer_DH_NAD-bd"/>
</dbReference>
<dbReference type="eggNOG" id="COG1052">
    <property type="taxonomic scope" value="Bacteria"/>
</dbReference>
<dbReference type="Pfam" id="PF00389">
    <property type="entry name" value="2-Hacid_dh"/>
    <property type="match status" value="1"/>
</dbReference>
<dbReference type="InterPro" id="IPR006139">
    <property type="entry name" value="D-isomer_2_OHA_DH_cat_dom"/>
</dbReference>
<dbReference type="SUPFAM" id="SSF52283">
    <property type="entry name" value="Formate/glycerate dehydrogenase catalytic domain-like"/>
    <property type="match status" value="1"/>
</dbReference>
<dbReference type="PANTHER" id="PTHR10996">
    <property type="entry name" value="2-HYDROXYACID DEHYDROGENASE-RELATED"/>
    <property type="match status" value="1"/>
</dbReference>
<dbReference type="FunFam" id="3.40.50.720:FF:000462">
    <property type="entry name" value="Glyoxylate reductase (NADP+)"/>
    <property type="match status" value="1"/>
</dbReference>
<dbReference type="Pfam" id="PF02826">
    <property type="entry name" value="2-Hacid_dh_C"/>
    <property type="match status" value="1"/>
</dbReference>
<proteinExistence type="inferred from homology"/>
<protein>
    <submittedName>
        <fullName evidence="6">Glyoxylate reductase</fullName>
        <ecNumber evidence="6">1.1.1.26</ecNumber>
    </submittedName>
</protein>
<dbReference type="PROSITE" id="PS00065">
    <property type="entry name" value="D_2_HYDROXYACID_DH_1"/>
    <property type="match status" value="1"/>
</dbReference>
<dbReference type="EMBL" id="CP000909">
    <property type="protein sequence ID" value="ABY34061.1"/>
    <property type="molecule type" value="Genomic_DNA"/>
</dbReference>
<comment type="similarity">
    <text evidence="1 3">Belongs to the D-isomer specific 2-hydroxyacid dehydrogenase family.</text>
</comment>
<dbReference type="InterPro" id="IPR036291">
    <property type="entry name" value="NAD(P)-bd_dom_sf"/>
</dbReference>
<dbReference type="EnsemblBacteria" id="ABY34061">
    <property type="protein sequence ID" value="ABY34061"/>
    <property type="gene ID" value="Caur_0825"/>
</dbReference>
<dbReference type="PANTHER" id="PTHR10996:SF283">
    <property type="entry name" value="GLYOXYLATE_HYDROXYPYRUVATE REDUCTASE B"/>
    <property type="match status" value="1"/>
</dbReference>
<dbReference type="GO" id="GO:0051287">
    <property type="term" value="F:NAD binding"/>
    <property type="evidence" value="ECO:0007669"/>
    <property type="project" value="InterPro"/>
</dbReference>
<dbReference type="GO" id="GO:0030267">
    <property type="term" value="F:glyoxylate reductase (NADPH) activity"/>
    <property type="evidence" value="ECO:0000318"/>
    <property type="project" value="GO_Central"/>
</dbReference>
<reference evidence="7" key="1">
    <citation type="journal article" date="2011" name="BMC Genomics">
        <title>Complete genome sequence of the filamentous anoxygenic phototrophic bacterium Chloroflexus aurantiacus.</title>
        <authorList>
            <person name="Tang K.H."/>
            <person name="Barry K."/>
            <person name="Chertkov O."/>
            <person name="Dalin E."/>
            <person name="Han C.S."/>
            <person name="Hauser L.J."/>
            <person name="Honchak B.M."/>
            <person name="Karbach L.E."/>
            <person name="Land M.L."/>
            <person name="Lapidus A."/>
            <person name="Larimer F.W."/>
            <person name="Mikhailova N."/>
            <person name="Pitluck S."/>
            <person name="Pierson B.K."/>
            <person name="Blankenship R.E."/>
        </authorList>
    </citation>
    <scope>NUCLEOTIDE SEQUENCE [LARGE SCALE GENOMIC DNA]</scope>
    <source>
        <strain evidence="7">ATCC 29366 / DSM 635 / J-10-fl</strain>
    </source>
</reference>
<organism evidence="6 7">
    <name type="scientific">Chloroflexus aurantiacus (strain ATCC 29366 / DSM 635 / J-10-fl)</name>
    <dbReference type="NCBI Taxonomy" id="324602"/>
    <lineage>
        <taxon>Bacteria</taxon>
        <taxon>Bacillati</taxon>
        <taxon>Chloroflexota</taxon>
        <taxon>Chloroflexia</taxon>
        <taxon>Chloroflexales</taxon>
        <taxon>Chloroflexineae</taxon>
        <taxon>Chloroflexaceae</taxon>
        <taxon>Chloroflexus</taxon>
    </lineage>
</organism>
<dbReference type="EC" id="1.1.1.26" evidence="6"/>
<dbReference type="AlphaFoldDB" id="A9WGW6"/>
<dbReference type="InParanoid" id="A9WGW6"/>
<evidence type="ECO:0000259" key="5">
    <source>
        <dbReference type="Pfam" id="PF02826"/>
    </source>
</evidence>
<dbReference type="InterPro" id="IPR029752">
    <property type="entry name" value="D-isomer_DH_CS1"/>
</dbReference>
<dbReference type="GO" id="GO:0005829">
    <property type="term" value="C:cytosol"/>
    <property type="evidence" value="ECO:0000318"/>
    <property type="project" value="GO_Central"/>
</dbReference>
<name>A9WGW6_CHLAA</name>
<keyword evidence="2 3" id="KW-0560">Oxidoreductase</keyword>
<accession>A9WGW6</accession>
<keyword evidence="7" id="KW-1185">Reference proteome</keyword>
<evidence type="ECO:0000259" key="4">
    <source>
        <dbReference type="Pfam" id="PF00389"/>
    </source>
</evidence>
<sequence>MERTAKPRVFVTRRLPEPAMAILHEHCAVSLWDNVETPIPRDELLRGVAMVEGLLCLITDRIDSEVVAAAPHLRAVSIMAVGYDNIDRAALAARGITLTNTPDVLTETTADLAWALLLAAARRVVEGQKMIERGEWGPWYPLQMVGQDIYGRVLGVVGAGRIGQAVLRRGRGFAMQLRYHNRRRNPTLEAEIGAEYRTLDDLLSESDVVVVTAPLTAETRGMFGAAQFARMKPTSIFVNVARGPLVREDDLVAALRAGRPWAAGLDVFEREPIGPDHPLLTVPNVVLTPHVGSATVTTRLRMATLAAENLVAVLYGRPTPHIVRHE</sequence>
<dbReference type="Gene3D" id="3.40.50.720">
    <property type="entry name" value="NAD(P)-binding Rossmann-like Domain"/>
    <property type="match status" value="2"/>
</dbReference>
<dbReference type="KEGG" id="cau:Caur_0825"/>
<evidence type="ECO:0000313" key="7">
    <source>
        <dbReference type="Proteomes" id="UP000002008"/>
    </source>
</evidence>
<dbReference type="FunCoup" id="A9WGW6">
    <property type="interactions" value="260"/>
</dbReference>
<dbReference type="SUPFAM" id="SSF51735">
    <property type="entry name" value="NAD(P)-binding Rossmann-fold domains"/>
    <property type="match status" value="1"/>
</dbReference>
<dbReference type="HOGENOM" id="CLU_019796_1_2_0"/>
<evidence type="ECO:0000256" key="1">
    <source>
        <dbReference type="ARBA" id="ARBA00005854"/>
    </source>
</evidence>
<feature type="domain" description="D-isomer specific 2-hydroxyacid dehydrogenase catalytic" evidence="4">
    <location>
        <begin position="9"/>
        <end position="323"/>
    </location>
</feature>
<feature type="domain" description="D-isomer specific 2-hydroxyacid dehydrogenase NAD-binding" evidence="5">
    <location>
        <begin position="115"/>
        <end position="292"/>
    </location>
</feature>
<dbReference type="GO" id="GO:0047964">
    <property type="term" value="F:glyoxylate reductase (NADH) activity"/>
    <property type="evidence" value="ECO:0007669"/>
    <property type="project" value="UniProtKB-EC"/>
</dbReference>
<dbReference type="Proteomes" id="UP000002008">
    <property type="component" value="Chromosome"/>
</dbReference>
<dbReference type="InterPro" id="IPR050223">
    <property type="entry name" value="D-isomer_2-hydroxyacid_DH"/>
</dbReference>
<dbReference type="CDD" id="cd05301">
    <property type="entry name" value="GDH"/>
    <property type="match status" value="1"/>
</dbReference>
<dbReference type="GO" id="GO:0016618">
    <property type="term" value="F:hydroxypyruvate reductase [NAD(P)H] activity"/>
    <property type="evidence" value="ECO:0000318"/>
    <property type="project" value="GO_Central"/>
</dbReference>
<dbReference type="STRING" id="324602.Caur_0825"/>
<dbReference type="RefSeq" id="WP_012256717.1">
    <property type="nucleotide sequence ID" value="NC_010175.1"/>
</dbReference>
<dbReference type="PATRIC" id="fig|324602.8.peg.939"/>
<gene>
    <name evidence="6" type="ordered locus">Caur_0825</name>
</gene>
<evidence type="ECO:0000256" key="2">
    <source>
        <dbReference type="ARBA" id="ARBA00023002"/>
    </source>
</evidence>
<evidence type="ECO:0000256" key="3">
    <source>
        <dbReference type="RuleBase" id="RU003719"/>
    </source>
</evidence>
<evidence type="ECO:0000313" key="6">
    <source>
        <dbReference type="EMBL" id="ABY34061.1"/>
    </source>
</evidence>